<accession>I1DXF7</accession>
<feature type="transmembrane region" description="Helical" evidence="6">
    <location>
        <begin position="21"/>
        <end position="47"/>
    </location>
</feature>
<feature type="transmembrane region" description="Helical" evidence="6">
    <location>
        <begin position="170"/>
        <end position="195"/>
    </location>
</feature>
<evidence type="ECO:0000256" key="1">
    <source>
        <dbReference type="ARBA" id="ARBA00004651"/>
    </source>
</evidence>
<comment type="caution">
    <text evidence="10">The sequence shown here is derived from an EMBL/GenBank/DDBJ whole genome shotgun (WGS) entry which is preliminary data.</text>
</comment>
<keyword evidence="3 6" id="KW-0812">Transmembrane</keyword>
<keyword evidence="11" id="KW-1185">Reference proteome</keyword>
<evidence type="ECO:0000313" key="10">
    <source>
        <dbReference type="EMBL" id="GAB58735.1"/>
    </source>
</evidence>
<name>I1DXF7_9GAMM</name>
<dbReference type="InterPro" id="IPR051449">
    <property type="entry name" value="ABC-2_transporter_component"/>
</dbReference>
<dbReference type="InterPro" id="IPR013525">
    <property type="entry name" value="ABC2_TM"/>
</dbReference>
<gene>
    <name evidence="10" type="ORF">RNAN_1723</name>
</gene>
<protein>
    <submittedName>
        <fullName evidence="10">ABC-2 type transport system permease protein</fullName>
    </submittedName>
</protein>
<reference evidence="10 11" key="1">
    <citation type="journal article" date="2012" name="J. Bacteriol.">
        <title>Genome Sequence of the Protease-Producing Bacterium Rheinheimera nanhaiensis E407-8T, Isolated from Deep-Sea Sediment of the South China Sea.</title>
        <authorList>
            <person name="Zhang X.-Y."/>
            <person name="Zhang Y.-J."/>
            <person name="Qin Q.-L."/>
            <person name="Xie B.-B."/>
            <person name="Chen X.-L."/>
            <person name="Zhou B.-C."/>
            <person name="Zhang Y.-Z."/>
        </authorList>
    </citation>
    <scope>NUCLEOTIDE SEQUENCE [LARGE SCALE GENOMIC DNA]</scope>
    <source>
        <strain evidence="10 11">E407-8</strain>
    </source>
</reference>
<dbReference type="EMBL" id="BAFK01000008">
    <property type="protein sequence ID" value="GAB58735.1"/>
    <property type="molecule type" value="Genomic_DNA"/>
</dbReference>
<evidence type="ECO:0000259" key="7">
    <source>
        <dbReference type="Pfam" id="PF09822"/>
    </source>
</evidence>
<dbReference type="Pfam" id="PF12698">
    <property type="entry name" value="ABC2_membrane_3"/>
    <property type="match status" value="1"/>
</dbReference>
<dbReference type="Pfam" id="PF23357">
    <property type="entry name" value="DUF7088"/>
    <property type="match status" value="2"/>
</dbReference>
<comment type="subcellular location">
    <subcellularLocation>
        <location evidence="1">Cell membrane</location>
        <topology evidence="1">Multi-pass membrane protein</topology>
    </subcellularLocation>
</comment>
<dbReference type="PANTHER" id="PTHR30294">
    <property type="entry name" value="MEMBRANE COMPONENT OF ABC TRANSPORTER YHHJ-RELATED"/>
    <property type="match status" value="1"/>
</dbReference>
<evidence type="ECO:0000256" key="5">
    <source>
        <dbReference type="ARBA" id="ARBA00023136"/>
    </source>
</evidence>
<dbReference type="Pfam" id="PF09822">
    <property type="entry name" value="ABC_transp_aux"/>
    <property type="match status" value="1"/>
</dbReference>
<dbReference type="AlphaFoldDB" id="I1DXF7"/>
<dbReference type="InterPro" id="IPR055396">
    <property type="entry name" value="DUF7088"/>
</dbReference>
<dbReference type="GO" id="GO:0005886">
    <property type="term" value="C:plasma membrane"/>
    <property type="evidence" value="ECO:0007669"/>
    <property type="project" value="UniProtKB-SubCell"/>
</dbReference>
<dbReference type="RefSeq" id="WP_008220675.1">
    <property type="nucleotide sequence ID" value="NZ_BAFK01000008.1"/>
</dbReference>
<feature type="domain" description="ABC-type uncharacterised transport system" evidence="7">
    <location>
        <begin position="590"/>
        <end position="873"/>
    </location>
</feature>
<feature type="domain" description="ABC-2 type transporter transmembrane" evidence="8">
    <location>
        <begin position="62"/>
        <end position="237"/>
    </location>
</feature>
<keyword evidence="2" id="KW-1003">Cell membrane</keyword>
<dbReference type="InterPro" id="IPR019196">
    <property type="entry name" value="ABC_transp_unknown"/>
</dbReference>
<evidence type="ECO:0000256" key="3">
    <source>
        <dbReference type="ARBA" id="ARBA00022692"/>
    </source>
</evidence>
<evidence type="ECO:0000256" key="6">
    <source>
        <dbReference type="SAM" id="Phobius"/>
    </source>
</evidence>
<dbReference type="STRING" id="562729.RNAN_1723"/>
<evidence type="ECO:0000313" key="11">
    <source>
        <dbReference type="Proteomes" id="UP000004374"/>
    </source>
</evidence>
<feature type="transmembrane region" description="Helical" evidence="6">
    <location>
        <begin position="925"/>
        <end position="944"/>
    </location>
</feature>
<organism evidence="10 11">
    <name type="scientific">Rheinheimera nanhaiensis E407-8</name>
    <dbReference type="NCBI Taxonomy" id="562729"/>
    <lineage>
        <taxon>Bacteria</taxon>
        <taxon>Pseudomonadati</taxon>
        <taxon>Pseudomonadota</taxon>
        <taxon>Gammaproteobacteria</taxon>
        <taxon>Chromatiales</taxon>
        <taxon>Chromatiaceae</taxon>
        <taxon>Rheinheimera</taxon>
    </lineage>
</organism>
<feature type="transmembrane region" description="Helical" evidence="6">
    <location>
        <begin position="225"/>
        <end position="243"/>
    </location>
</feature>
<feature type="domain" description="DUF7088" evidence="9">
    <location>
        <begin position="291"/>
        <end position="393"/>
    </location>
</feature>
<dbReference type="PANTHER" id="PTHR30294:SF29">
    <property type="entry name" value="MULTIDRUG ABC TRANSPORTER PERMEASE YBHS-RELATED"/>
    <property type="match status" value="1"/>
</dbReference>
<evidence type="ECO:0000259" key="9">
    <source>
        <dbReference type="Pfam" id="PF23357"/>
    </source>
</evidence>
<dbReference type="OrthoDB" id="9794512at2"/>
<feature type="transmembrane region" description="Helical" evidence="6">
    <location>
        <begin position="59"/>
        <end position="79"/>
    </location>
</feature>
<feature type="transmembrane region" description="Helical" evidence="6">
    <location>
        <begin position="142"/>
        <end position="163"/>
    </location>
</feature>
<evidence type="ECO:0000256" key="2">
    <source>
        <dbReference type="ARBA" id="ARBA00022475"/>
    </source>
</evidence>
<dbReference type="GO" id="GO:0140359">
    <property type="term" value="F:ABC-type transporter activity"/>
    <property type="evidence" value="ECO:0007669"/>
    <property type="project" value="InterPro"/>
</dbReference>
<evidence type="ECO:0000256" key="4">
    <source>
        <dbReference type="ARBA" id="ARBA00022989"/>
    </source>
</evidence>
<feature type="transmembrane region" description="Helical" evidence="6">
    <location>
        <begin position="259"/>
        <end position="277"/>
    </location>
</feature>
<sequence>MQPDNTQHARTMLWRIAQKEISLFFASPVSYLFLGGFLAVVLFMFFWGEAFFARNIADVRPLFNAMPLLLIFLASSLTMRQWSEERRSGTLEHVLTQSTPLWQFVLGKFIGCSLLLLLALLLTLPLPFTVSMLGELDWGPVWAGYLATLLLGMLYLAIGLYASARSDNPIVALLLAVLLCGVFYLVGSNVITSLFGQNISQWLSLVSTSGRFDAISRGMLDARDLLYFVSLTLVFLTLNCWALERGRWSEQRSNTAKRWQWAASLMIVNALALNLWLGQLSALRFDSTAGQQFTLSEASKQQLAQLQEPLLLRGYFSSKTHPLLAPLVPQLSDLLREYEIAGKGRIKLELVDPLSSAEAEKQANQEFGIEPVPFQVADRYQSSIVSSYFNVLVQYGSEYKVLGFRDLIEVKSGGEAELNVQLRNPELDITRTIRSVMQGYQAGGELFAAVNKPLTFTAYLSDSSKLPAQLQQFAADINSVLDKLANEAGDKLQRQTLDPDANGGELAQQLANDYGISPLVTGLLDPNPFYFHLLLGDGEQLVQIPLDDFSADSFERNFSAAVKRFASGYRKTVALVAPAANPYGGGVSFSQLQQYLGDELNVKTEDLSDGSVASDADILLLAAPDKLDDKALFAVDQFLMQGGTVLLASSPYSADFSGRSLNLKTVQSGLADWLAHHGINQQNTLVLDKQSAALPLPVTRDLGGFRVQEVRMLDYPYFIDVRQSGLNTEHPATAGLQQLTLSWASPLSIDSGKNSARKVTELIHSSGRAWLSDSTQVLPPLDHYGELSFTPEGELQSYLLGAVVEGEFSSYFAGKDSPLLAAANEAAADDANEDAAADEPTLNVSSVLSRSPSSARLIVLSSNDFISDTALQLSGAANGVQDIAALQLIANTLDWALDDAALTSIRARGQFNRTLMPMDEGSQQFWEYLNYGLALLLLAGLIVLQRSLQKRRQLAWLKQLAD</sequence>
<keyword evidence="4 6" id="KW-1133">Transmembrane helix</keyword>
<keyword evidence="5 6" id="KW-0472">Membrane</keyword>
<dbReference type="Proteomes" id="UP000004374">
    <property type="component" value="Unassembled WGS sequence"/>
</dbReference>
<feature type="transmembrane region" description="Helical" evidence="6">
    <location>
        <begin position="100"/>
        <end position="122"/>
    </location>
</feature>
<proteinExistence type="predicted"/>
<feature type="domain" description="DUF7088" evidence="9">
    <location>
        <begin position="445"/>
        <end position="518"/>
    </location>
</feature>
<evidence type="ECO:0000259" key="8">
    <source>
        <dbReference type="Pfam" id="PF12698"/>
    </source>
</evidence>